<accession>A0ABS3VWJ8</accession>
<reference evidence="4 5" key="1">
    <citation type="submission" date="2019-12" db="EMBL/GenBank/DDBJ databases">
        <title>Whole genome sequencing of endophytic Actinobacterium Micromonospora sp. MPMI6T.</title>
        <authorList>
            <person name="Evv R."/>
            <person name="Podile A.R."/>
        </authorList>
    </citation>
    <scope>NUCLEOTIDE SEQUENCE [LARGE SCALE GENOMIC DNA]</scope>
    <source>
        <strain evidence="4 5">MPMI6</strain>
    </source>
</reference>
<evidence type="ECO:0000259" key="1">
    <source>
        <dbReference type="Pfam" id="PF00656"/>
    </source>
</evidence>
<dbReference type="SUPFAM" id="SSF55874">
    <property type="entry name" value="ATPase domain of HSP90 chaperone/DNA topoisomerase II/histidine kinase"/>
    <property type="match status" value="1"/>
</dbReference>
<dbReference type="Gene3D" id="3.40.50.1460">
    <property type="match status" value="1"/>
</dbReference>
<feature type="domain" description="Peptidase C14 caspase" evidence="1">
    <location>
        <begin position="27"/>
        <end position="242"/>
    </location>
</feature>
<dbReference type="PANTHER" id="PTHR22576">
    <property type="entry name" value="MUCOSA ASSOCIATED LYMPHOID TISSUE LYMPHOMA TRANSLOCATION PROTEIN 1/PARACASPASE"/>
    <property type="match status" value="1"/>
</dbReference>
<dbReference type="Gene3D" id="3.30.565.10">
    <property type="entry name" value="Histidine kinase-like ATPase, C-terminal domain"/>
    <property type="match status" value="1"/>
</dbReference>
<dbReference type="Proteomes" id="UP000823521">
    <property type="component" value="Unassembled WGS sequence"/>
</dbReference>
<evidence type="ECO:0000313" key="5">
    <source>
        <dbReference type="Proteomes" id="UP000823521"/>
    </source>
</evidence>
<dbReference type="InterPro" id="IPR011600">
    <property type="entry name" value="Pept_C14_caspase"/>
</dbReference>
<dbReference type="InterPro" id="IPR052039">
    <property type="entry name" value="Caspase-related_regulators"/>
</dbReference>
<organism evidence="4 5">
    <name type="scientific">Micromonospora echinofusca</name>
    <dbReference type="NCBI Taxonomy" id="47858"/>
    <lineage>
        <taxon>Bacteria</taxon>
        <taxon>Bacillati</taxon>
        <taxon>Actinomycetota</taxon>
        <taxon>Actinomycetes</taxon>
        <taxon>Micromonosporales</taxon>
        <taxon>Micromonosporaceae</taxon>
        <taxon>Micromonospora</taxon>
    </lineage>
</organism>
<feature type="domain" description="wHTH-Hsp90 Na associated" evidence="3">
    <location>
        <begin position="1181"/>
        <end position="1227"/>
    </location>
</feature>
<evidence type="ECO:0000259" key="2">
    <source>
        <dbReference type="Pfam" id="PF24401"/>
    </source>
</evidence>
<dbReference type="RefSeq" id="WP_208815818.1">
    <property type="nucleotide sequence ID" value="NZ_WVUH01000234.1"/>
</dbReference>
<evidence type="ECO:0000259" key="3">
    <source>
        <dbReference type="Pfam" id="PF24410"/>
    </source>
</evidence>
<evidence type="ECO:0000313" key="4">
    <source>
        <dbReference type="EMBL" id="MBO4208841.1"/>
    </source>
</evidence>
<sequence>MTDRRALLIGVSGCENSPLEAIPEAVVRADVTRMRDVLLDSGYAVTVLGATPETEAGETAIRQPASRGLIIGQIKEACRGVPAGGTVLVYFSGHGVNLDGDDWLIPTDGHWLTSDEEFDPDTLVPLDPARYLDRSPARLVLFVVDACRDDGDGFGGQALAATRAPVAARPANGVFALLAGCSPGEVCRYDEQGSFFTQTLADILDKRHPAQTVNAVFTHVKQRMLRRSRRSDGPQQEPQLSIALSDADQDLPAALPICAGEQVFEAWQEAVRQSPLWQLCPDPSADRVEQLRAGLADLVEEYARQWRDAQDLLTSRAGLTDPWTDHDYPVRVTGRLAQLLDVEGDSPPSLSPVEAGLLVAAPFLREAVLAEGLAEAAMSTPTDFRRTHAPGPRSDLEITHSIHQHMCHRAEGLAARGRTAERDALAMWLVHRWVTGRQDLWDSAQTAELCRRLAARLLGEPADGSGPWTAELSGVLAGLVPCLGSAISVPTGDELTGCAVPQFRSPALGGLLSLAGVLAVDVRRLDPVVADHVGIRDALDLDELRTNLSRLHWEGAAGPSGRGLDLRTVCTHPAVHRALLEVAELAEQSRAAAVRLASRPGVDAGLFAAFPVVVTAEGITPAGTGVRNERRYEKELPRFRLSDDKIKELLMGRQLYGDPTLALRELYQNALDACRYRQMRRRYLSVRGMPVPDWQGRIVFTQGVEDGQPFVECTDNGVGMDADTLKNTFAQAGQRFVHRDAFRREQARWQRVDPDLRLIPNSQFGIGVFSYFMLADEISIRTRATDEYAEPVGDTLRIDISSSGSLFRIRRDHGVPDGGTSVRLLLTGEEKVSVRRTLDELILLPEFDLEIREEGKQPERWRAGELRYSGSGVTPARVTDRVWWVAGEGGLTADGIRTDETGYGYVVDLRDRQRPRFTVDRRTLRDWDQEWVTGQLRDGLPKLVGWPGLTLRWLWSVTEAKPEVAQQVYEYLVEHGVRIPLGREAVDAELVDLGRVGCVPRDGRLLVQMGSASMPGWLHSWRRAVWSLAGPVGSRWASVARIEGYPVPAPLDGHLLTLVGDGNTTEVGRFAELADELDQPAGQVRRRLLRFAIAGLDVRPLRVVEQADLTSVPAHLLELVLVALGQSANLDPPIPVILVGISAREGLTLGEVLHQARRWLPPDNPVAVLDPEDLADQICTRSDLTLLSQDLDGEPPWVPSVVPLRHLARVVASTGASLMEAWAAINRFAPLGYALPDPELAPTPLTEVEKAALPSAESDGRLARWRMVYVAAQIGWSIQAVREGLRRLESLGQLSLPELDDLPDVVPHPGAGSFIMRRAPGRRDDWSGSARIIAGLINPDSVWSVAGEKFHDHALFLRLASSTRPISVPELIWFTDTCRLPAAECLDALTRNGVFTDVQPAVADFVTAAPDLRPSLRQLDLLCVERMDEVHWRDRWSPLLVAEHAFETDSPVVEVIQELDWYRQFGAPVPEVSASALAALAEVRPDAVDLELLPEADDEDAPVSVVTCLHLVRQAGRLGLTLPEAQQRLDRYVPLGLTFDYDPTTVPDDLVRWQDLILLSAHFDGYEPAVGPVVSDAHVERCADLTGETPAWVRDRLRHYAPLFDLTVPPEEDPVD</sequence>
<dbReference type="PANTHER" id="PTHR22576:SF37">
    <property type="entry name" value="MUCOSA-ASSOCIATED LYMPHOID TISSUE LYMPHOMA TRANSLOCATION PROTEIN 1"/>
    <property type="match status" value="1"/>
</dbReference>
<dbReference type="EMBL" id="WVUH01000234">
    <property type="protein sequence ID" value="MBO4208841.1"/>
    <property type="molecule type" value="Genomic_DNA"/>
</dbReference>
<dbReference type="InterPro" id="IPR056506">
    <property type="entry name" value="iHD-CE"/>
</dbReference>
<dbReference type="Pfam" id="PF24410">
    <property type="entry name" value="wHTH-HSP90_Na-assoc"/>
    <property type="match status" value="2"/>
</dbReference>
<proteinExistence type="predicted"/>
<feature type="domain" description="iHD-CE" evidence="2">
    <location>
        <begin position="267"/>
        <end position="622"/>
    </location>
</feature>
<comment type="caution">
    <text evidence="4">The sequence shown here is derived from an EMBL/GenBank/DDBJ whole genome shotgun (WGS) entry which is preliminary data.</text>
</comment>
<dbReference type="Pfam" id="PF24401">
    <property type="entry name" value="iHD-CE"/>
    <property type="match status" value="1"/>
</dbReference>
<dbReference type="SUPFAM" id="SSF52129">
    <property type="entry name" value="Caspase-like"/>
    <property type="match status" value="1"/>
</dbReference>
<keyword evidence="5" id="KW-1185">Reference proteome</keyword>
<dbReference type="Pfam" id="PF00656">
    <property type="entry name" value="Peptidase_C14"/>
    <property type="match status" value="1"/>
</dbReference>
<protein>
    <recommendedName>
        <fullName evidence="6">Caspase domain-containing protein</fullName>
    </recommendedName>
</protein>
<evidence type="ECO:0008006" key="6">
    <source>
        <dbReference type="Google" id="ProtNLM"/>
    </source>
</evidence>
<dbReference type="InterPro" id="IPR029030">
    <property type="entry name" value="Caspase-like_dom_sf"/>
</dbReference>
<gene>
    <name evidence="4" type="ORF">GSF22_22930</name>
</gene>
<feature type="domain" description="wHTH-Hsp90 Na associated" evidence="3">
    <location>
        <begin position="1551"/>
        <end position="1600"/>
    </location>
</feature>
<name>A0ABS3VWJ8_MICEH</name>
<dbReference type="InterPro" id="IPR036890">
    <property type="entry name" value="HATPase_C_sf"/>
</dbReference>
<dbReference type="InterPro" id="IPR056507">
    <property type="entry name" value="wHTH-HSP90_Na-assoc"/>
</dbReference>